<evidence type="ECO:0000313" key="7">
    <source>
        <dbReference type="Proteomes" id="UP000677537"/>
    </source>
</evidence>
<keyword evidence="1 4" id="KW-0812">Transmembrane</keyword>
<feature type="transmembrane region" description="Helical" evidence="4">
    <location>
        <begin position="398"/>
        <end position="417"/>
    </location>
</feature>
<feature type="transmembrane region" description="Helical" evidence="4">
    <location>
        <begin position="31"/>
        <end position="57"/>
    </location>
</feature>
<feature type="transmembrane region" description="Helical" evidence="4">
    <location>
        <begin position="103"/>
        <end position="132"/>
    </location>
</feature>
<gene>
    <name evidence="6" type="ORF">J5Y10_12645</name>
</gene>
<keyword evidence="7" id="KW-1185">Reference proteome</keyword>
<feature type="transmembrane region" description="Helical" evidence="4">
    <location>
        <begin position="69"/>
        <end position="91"/>
    </location>
</feature>
<dbReference type="InterPro" id="IPR036259">
    <property type="entry name" value="MFS_trans_sf"/>
</dbReference>
<reference evidence="6" key="1">
    <citation type="submission" date="2021-03" db="EMBL/GenBank/DDBJ databases">
        <authorList>
            <person name="So Y."/>
        </authorList>
    </citation>
    <scope>NUCLEOTIDE SEQUENCE</scope>
    <source>
        <strain evidence="6">SG15</strain>
    </source>
</reference>
<dbReference type="Gene3D" id="1.20.1250.20">
    <property type="entry name" value="MFS general substrate transporter like domains"/>
    <property type="match status" value="2"/>
</dbReference>
<evidence type="ECO:0000259" key="5">
    <source>
        <dbReference type="PROSITE" id="PS50850"/>
    </source>
</evidence>
<dbReference type="AlphaFoldDB" id="A0A940MWZ9"/>
<dbReference type="Proteomes" id="UP000677537">
    <property type="component" value="Unassembled WGS sequence"/>
</dbReference>
<dbReference type="PANTHER" id="PTHR23527:SF1">
    <property type="entry name" value="BLL3282 PROTEIN"/>
    <property type="match status" value="1"/>
</dbReference>
<protein>
    <submittedName>
        <fullName evidence="6">MFS transporter</fullName>
    </submittedName>
</protein>
<name>A0A940MWZ9_9PROT</name>
<evidence type="ECO:0000256" key="3">
    <source>
        <dbReference type="ARBA" id="ARBA00023136"/>
    </source>
</evidence>
<sequence length="424" mass="42787">MRDGGPAFPQAPGPLSPGEGPKGLAGASWKIALAVTLLMQTVAAFLNQCVPVLAPLLTGSAGLPPEAAGHLAALSTTGTLLFLLVGMPVLARLGPVRTLQAGAAIAAGGMAVAALGNTFALAVAALLIGVGYGPTPPAGSRILAATAPPRHRTLIFSIKQAGAPLGGVVAGLVIAPVAASAGWPFGLGLAIAIALVSAALIQRSRPMLDVEREPDRPIHPLALLSRRNVTGPFTALGLHPLLPPLTVLACSLATLQGCLTTFAVTWLTTTRGLSLTQAGAVFAAMQGGGIIARIVLGWVADRMANGPMNLVGQGLGAAVLVALFVLLPPMGFWPTLILGALAGSLAASWNGIYQSEVARLAPPGRIAEATAGSSTLSFLGYLIPPTIFAALVSATGSWLLPQLLTAGQVVLVALLVLPRLRRRA</sequence>
<dbReference type="InterPro" id="IPR011701">
    <property type="entry name" value="MFS"/>
</dbReference>
<dbReference type="Pfam" id="PF07690">
    <property type="entry name" value="MFS_1"/>
    <property type="match status" value="1"/>
</dbReference>
<feature type="transmembrane region" description="Helical" evidence="4">
    <location>
        <begin position="181"/>
        <end position="201"/>
    </location>
</feature>
<feature type="transmembrane region" description="Helical" evidence="4">
    <location>
        <begin position="374"/>
        <end position="392"/>
    </location>
</feature>
<evidence type="ECO:0000256" key="1">
    <source>
        <dbReference type="ARBA" id="ARBA00022692"/>
    </source>
</evidence>
<accession>A0A940MWZ9</accession>
<organism evidence="6 7">
    <name type="scientific">Roseomonas indoligenes</name>
    <dbReference type="NCBI Taxonomy" id="2820811"/>
    <lineage>
        <taxon>Bacteria</taxon>
        <taxon>Pseudomonadati</taxon>
        <taxon>Pseudomonadota</taxon>
        <taxon>Alphaproteobacteria</taxon>
        <taxon>Acetobacterales</taxon>
        <taxon>Roseomonadaceae</taxon>
        <taxon>Roseomonas</taxon>
    </lineage>
</organism>
<dbReference type="GO" id="GO:0022857">
    <property type="term" value="F:transmembrane transporter activity"/>
    <property type="evidence" value="ECO:0007669"/>
    <property type="project" value="InterPro"/>
</dbReference>
<feature type="domain" description="Major facilitator superfamily (MFS) profile" evidence="5">
    <location>
        <begin position="32"/>
        <end position="424"/>
    </location>
</feature>
<dbReference type="InterPro" id="IPR052952">
    <property type="entry name" value="MFS-Transporter"/>
</dbReference>
<dbReference type="SUPFAM" id="SSF103473">
    <property type="entry name" value="MFS general substrate transporter"/>
    <property type="match status" value="1"/>
</dbReference>
<keyword evidence="3 4" id="KW-0472">Membrane</keyword>
<feature type="transmembrane region" description="Helical" evidence="4">
    <location>
        <begin position="333"/>
        <end position="353"/>
    </location>
</feature>
<dbReference type="PANTHER" id="PTHR23527">
    <property type="entry name" value="BLL3282 PROTEIN"/>
    <property type="match status" value="1"/>
</dbReference>
<evidence type="ECO:0000256" key="2">
    <source>
        <dbReference type="ARBA" id="ARBA00022989"/>
    </source>
</evidence>
<dbReference type="EMBL" id="JAGIZA010000006">
    <property type="protein sequence ID" value="MBP0493626.1"/>
    <property type="molecule type" value="Genomic_DNA"/>
</dbReference>
<dbReference type="RefSeq" id="WP_209374041.1">
    <property type="nucleotide sequence ID" value="NZ_JAGIZA010000006.1"/>
</dbReference>
<comment type="caution">
    <text evidence="6">The sequence shown here is derived from an EMBL/GenBank/DDBJ whole genome shotgun (WGS) entry which is preliminary data.</text>
</comment>
<dbReference type="PROSITE" id="PS50850">
    <property type="entry name" value="MFS"/>
    <property type="match status" value="1"/>
</dbReference>
<keyword evidence="2 4" id="KW-1133">Transmembrane helix</keyword>
<dbReference type="InterPro" id="IPR020846">
    <property type="entry name" value="MFS_dom"/>
</dbReference>
<feature type="transmembrane region" description="Helical" evidence="4">
    <location>
        <begin position="153"/>
        <end position="175"/>
    </location>
</feature>
<evidence type="ECO:0000313" key="6">
    <source>
        <dbReference type="EMBL" id="MBP0493626.1"/>
    </source>
</evidence>
<evidence type="ECO:0000256" key="4">
    <source>
        <dbReference type="SAM" id="Phobius"/>
    </source>
</evidence>
<feature type="transmembrane region" description="Helical" evidence="4">
    <location>
        <begin position="273"/>
        <end position="296"/>
    </location>
</feature>
<feature type="transmembrane region" description="Helical" evidence="4">
    <location>
        <begin position="308"/>
        <end position="327"/>
    </location>
</feature>
<proteinExistence type="predicted"/>